<dbReference type="AlphaFoldDB" id="G2QC90"/>
<accession>G2QC90</accession>
<dbReference type="HOGENOM" id="CLU_2172812_0_0_1"/>
<dbReference type="RefSeq" id="XP_003663364.1">
    <property type="nucleotide sequence ID" value="XM_003663316.1"/>
</dbReference>
<evidence type="ECO:0000313" key="1">
    <source>
        <dbReference type="EMBL" id="AEO58119.1"/>
    </source>
</evidence>
<dbReference type="InParanoid" id="G2QC90"/>
<dbReference type="EMBL" id="CP003004">
    <property type="protein sequence ID" value="AEO58119.1"/>
    <property type="molecule type" value="Genomic_DNA"/>
</dbReference>
<dbReference type="KEGG" id="mtm:MYCTH_2127147"/>
<protein>
    <submittedName>
        <fullName evidence="1">Uncharacterized protein</fullName>
    </submittedName>
</protein>
<sequence length="110" mass="12527">MTGTDPKISTSNLDRIRQLCSEIRCFETHAVPISDAGFHGPGQKRLLASLDSYQPGTPRTPRTCRDQVAASQACTHPLPRFSYEPVALGDHAKRLCTDDRERRLRRFYRR</sequence>
<dbReference type="Proteomes" id="UP000007322">
    <property type="component" value="Chromosome 3"/>
</dbReference>
<proteinExistence type="predicted"/>
<evidence type="ECO:0000313" key="2">
    <source>
        <dbReference type="Proteomes" id="UP000007322"/>
    </source>
</evidence>
<organism evidence="1 2">
    <name type="scientific">Thermothelomyces thermophilus (strain ATCC 42464 / BCRC 31852 / DSM 1799)</name>
    <name type="common">Sporotrichum thermophile</name>
    <dbReference type="NCBI Taxonomy" id="573729"/>
    <lineage>
        <taxon>Eukaryota</taxon>
        <taxon>Fungi</taxon>
        <taxon>Dikarya</taxon>
        <taxon>Ascomycota</taxon>
        <taxon>Pezizomycotina</taxon>
        <taxon>Sordariomycetes</taxon>
        <taxon>Sordariomycetidae</taxon>
        <taxon>Sordariales</taxon>
        <taxon>Chaetomiaceae</taxon>
        <taxon>Thermothelomyces</taxon>
    </lineage>
</organism>
<dbReference type="GeneID" id="11509242"/>
<keyword evidence="2" id="KW-1185">Reference proteome</keyword>
<gene>
    <name evidence="1" type="ORF">MYCTH_2127147</name>
</gene>
<dbReference type="VEuPathDB" id="FungiDB:MYCTH_2127147"/>
<reference evidence="1 2" key="1">
    <citation type="journal article" date="2011" name="Nat. Biotechnol.">
        <title>Comparative genomic analysis of the thermophilic biomass-degrading fungi Myceliophthora thermophila and Thielavia terrestris.</title>
        <authorList>
            <person name="Berka R.M."/>
            <person name="Grigoriev I.V."/>
            <person name="Otillar R."/>
            <person name="Salamov A."/>
            <person name="Grimwood J."/>
            <person name="Reid I."/>
            <person name="Ishmael N."/>
            <person name="John T."/>
            <person name="Darmond C."/>
            <person name="Moisan M.-C."/>
            <person name="Henrissat B."/>
            <person name="Coutinho P.M."/>
            <person name="Lombard V."/>
            <person name="Natvig D.O."/>
            <person name="Lindquist E."/>
            <person name="Schmutz J."/>
            <person name="Lucas S."/>
            <person name="Harris P."/>
            <person name="Powlowski J."/>
            <person name="Bellemare A."/>
            <person name="Taylor D."/>
            <person name="Butler G."/>
            <person name="de Vries R.P."/>
            <person name="Allijn I.E."/>
            <person name="van den Brink J."/>
            <person name="Ushinsky S."/>
            <person name="Storms R."/>
            <person name="Powell A.J."/>
            <person name="Paulsen I.T."/>
            <person name="Elbourne L.D.H."/>
            <person name="Baker S.E."/>
            <person name="Magnuson J."/>
            <person name="LaBoissiere S."/>
            <person name="Clutterbuck A.J."/>
            <person name="Martinez D."/>
            <person name="Wogulis M."/>
            <person name="de Leon A.L."/>
            <person name="Rey M.W."/>
            <person name="Tsang A."/>
        </authorList>
    </citation>
    <scope>NUCLEOTIDE SEQUENCE [LARGE SCALE GENOMIC DNA]</scope>
    <source>
        <strain evidence="2">ATCC 42464 / BCRC 31852 / DSM 1799</strain>
    </source>
</reference>
<dbReference type="OrthoDB" id="341421at2759"/>
<name>G2QC90_THET4</name>